<dbReference type="RefSeq" id="WP_060668335.1">
    <property type="nucleotide sequence ID" value="NZ_JARTGE010000044.1"/>
</dbReference>
<feature type="transmembrane region" description="Helical" evidence="1">
    <location>
        <begin position="91"/>
        <end position="110"/>
    </location>
</feature>
<dbReference type="NCBIfam" id="TIGR02876">
    <property type="entry name" value="spore_yqfD"/>
    <property type="match status" value="1"/>
</dbReference>
<dbReference type="Pfam" id="PF06898">
    <property type="entry name" value="YqfD"/>
    <property type="match status" value="1"/>
</dbReference>
<keyword evidence="1" id="KW-0812">Transmembrane</keyword>
<evidence type="ECO:0000256" key="1">
    <source>
        <dbReference type="SAM" id="Phobius"/>
    </source>
</evidence>
<gene>
    <name evidence="2" type="ORF">AFL42_07965</name>
</gene>
<sequence>MRQVQGTFFSGYVTILVKGNYPELFFQECTKKGITVWNIRKVEQDACEGNVRLKDISHLRLIIRGTHYKLTFINKKGYPFIFNRFIKKRPLLLAIFLSVLLAFFLSNILWKVEITGVPKDIEEKIIKQLDEYGIHRGAWMFSIDQPNLIQQKLVEDVPELLWVGVNQRGTTYSLEGVEKLIVKEEEKQGPRNLIATKKGVIKKMYVAKGLPMVQVNDYVEPGDLLVSGKISSNDQEEESEKEKEKKVNYVAAEGEITAETWYEVKVASPIEYSYEELTGNKETKYYIQIADFKFPVWGFGDPEYEQIHYDTKVSSINFLKWELPIKIVDTVLSEKVYYKGERTKEEAIQTGMEQARSELLLKLGKDAKIMSEKVLHERMENGKVKMNIIFTVEENIARVQPIK</sequence>
<proteinExistence type="predicted"/>
<keyword evidence="3" id="KW-1185">Reference proteome</keyword>
<keyword evidence="1" id="KW-1133">Transmembrane helix</keyword>
<organism evidence="2 3">
    <name type="scientific">Oceanobacillus caeni</name>
    <dbReference type="NCBI Taxonomy" id="405946"/>
    <lineage>
        <taxon>Bacteria</taxon>
        <taxon>Bacillati</taxon>
        <taxon>Bacillota</taxon>
        <taxon>Bacilli</taxon>
        <taxon>Bacillales</taxon>
        <taxon>Bacillaceae</taxon>
        <taxon>Oceanobacillus</taxon>
    </lineage>
</organism>
<comment type="caution">
    <text evidence="2">The sequence shown here is derived from an EMBL/GenBank/DDBJ whole genome shotgun (WGS) entry which is preliminary data.</text>
</comment>
<protein>
    <recommendedName>
        <fullName evidence="4">Stage IV sporulation protein</fullName>
    </recommendedName>
</protein>
<dbReference type="EMBL" id="LGTK01000021">
    <property type="protein sequence ID" value="KPH75875.1"/>
    <property type="molecule type" value="Genomic_DNA"/>
</dbReference>
<evidence type="ECO:0000313" key="2">
    <source>
        <dbReference type="EMBL" id="KPH75875.1"/>
    </source>
</evidence>
<evidence type="ECO:0000313" key="3">
    <source>
        <dbReference type="Proteomes" id="UP000037854"/>
    </source>
</evidence>
<reference evidence="2 3" key="1">
    <citation type="submission" date="2015-07" db="EMBL/GenBank/DDBJ databases">
        <title>High-quality draft genome sequence of Oceanobacillus caeni HM6, a bacillus isolated from a human feces.</title>
        <authorList>
            <person name="Kumar J."/>
            <person name="Verma M.K."/>
            <person name="Pandey R."/>
            <person name="Bhambi M."/>
            <person name="Chauhan N."/>
        </authorList>
    </citation>
    <scope>NUCLEOTIDE SEQUENCE [LARGE SCALE GENOMIC DNA]</scope>
    <source>
        <strain evidence="2 3">HM6</strain>
    </source>
</reference>
<keyword evidence="1" id="KW-0472">Membrane</keyword>
<name>A0ABR5MK63_9BACI</name>
<accession>A0ABR5MK63</accession>
<dbReference type="PIRSF" id="PIRSF029895">
    <property type="entry name" value="SpoIV"/>
    <property type="match status" value="1"/>
</dbReference>
<evidence type="ECO:0008006" key="4">
    <source>
        <dbReference type="Google" id="ProtNLM"/>
    </source>
</evidence>
<dbReference type="InterPro" id="IPR010690">
    <property type="entry name" value="YqfD"/>
</dbReference>
<dbReference type="Proteomes" id="UP000037854">
    <property type="component" value="Unassembled WGS sequence"/>
</dbReference>